<dbReference type="AlphaFoldDB" id="A0A8T0UC89"/>
<feature type="compositionally biased region" description="Pro residues" evidence="1">
    <location>
        <begin position="29"/>
        <end position="40"/>
    </location>
</feature>
<organism evidence="2 3">
    <name type="scientific">Panicum virgatum</name>
    <name type="common">Blackwell switchgrass</name>
    <dbReference type="NCBI Taxonomy" id="38727"/>
    <lineage>
        <taxon>Eukaryota</taxon>
        <taxon>Viridiplantae</taxon>
        <taxon>Streptophyta</taxon>
        <taxon>Embryophyta</taxon>
        <taxon>Tracheophyta</taxon>
        <taxon>Spermatophyta</taxon>
        <taxon>Magnoliopsida</taxon>
        <taxon>Liliopsida</taxon>
        <taxon>Poales</taxon>
        <taxon>Poaceae</taxon>
        <taxon>PACMAD clade</taxon>
        <taxon>Panicoideae</taxon>
        <taxon>Panicodae</taxon>
        <taxon>Paniceae</taxon>
        <taxon>Panicinae</taxon>
        <taxon>Panicum</taxon>
        <taxon>Panicum sect. Hiantes</taxon>
    </lineage>
</organism>
<protein>
    <submittedName>
        <fullName evidence="2">Uncharacterized protein</fullName>
    </submittedName>
</protein>
<evidence type="ECO:0000313" key="2">
    <source>
        <dbReference type="EMBL" id="KAG2622262.1"/>
    </source>
</evidence>
<dbReference type="EMBL" id="CM029042">
    <property type="protein sequence ID" value="KAG2622262.1"/>
    <property type="molecule type" value="Genomic_DNA"/>
</dbReference>
<dbReference type="Proteomes" id="UP000823388">
    <property type="component" value="Chromosome 3N"/>
</dbReference>
<feature type="compositionally biased region" description="Pro residues" evidence="1">
    <location>
        <begin position="118"/>
        <end position="127"/>
    </location>
</feature>
<feature type="compositionally biased region" description="Pro residues" evidence="1">
    <location>
        <begin position="71"/>
        <end position="81"/>
    </location>
</feature>
<sequence>MVMAFCPRHGQSSYPCGNDGSTSPEYTPAMPPNSPTPAAPPEFLLRGMFAARRGAPRFSMIAGSSNNNAPATPPPPPPPAPSTAGRPTATAAANARPGHIIKTGHVPAETSGGGAARRPPPSGEGEA</sequence>
<proteinExistence type="predicted"/>
<feature type="region of interest" description="Disordered" evidence="1">
    <location>
        <begin position="1"/>
        <end position="41"/>
    </location>
</feature>
<keyword evidence="3" id="KW-1185">Reference proteome</keyword>
<feature type="region of interest" description="Disordered" evidence="1">
    <location>
        <begin position="56"/>
        <end position="127"/>
    </location>
</feature>
<reference evidence="2" key="1">
    <citation type="submission" date="2020-05" db="EMBL/GenBank/DDBJ databases">
        <title>WGS assembly of Panicum virgatum.</title>
        <authorList>
            <person name="Lovell J.T."/>
            <person name="Jenkins J."/>
            <person name="Shu S."/>
            <person name="Juenger T.E."/>
            <person name="Schmutz J."/>
        </authorList>
    </citation>
    <scope>NUCLEOTIDE SEQUENCE</scope>
    <source>
        <strain evidence="2">AP13</strain>
    </source>
</reference>
<gene>
    <name evidence="2" type="ORF">PVAP13_3NG273425</name>
</gene>
<feature type="compositionally biased region" description="Low complexity" evidence="1">
    <location>
        <begin position="82"/>
        <end position="98"/>
    </location>
</feature>
<evidence type="ECO:0000313" key="3">
    <source>
        <dbReference type="Proteomes" id="UP000823388"/>
    </source>
</evidence>
<accession>A0A8T0UC89</accession>
<comment type="caution">
    <text evidence="2">The sequence shown here is derived from an EMBL/GenBank/DDBJ whole genome shotgun (WGS) entry which is preliminary data.</text>
</comment>
<evidence type="ECO:0000256" key="1">
    <source>
        <dbReference type="SAM" id="MobiDB-lite"/>
    </source>
</evidence>
<feature type="compositionally biased region" description="Polar residues" evidence="1">
    <location>
        <begin position="10"/>
        <end position="25"/>
    </location>
</feature>
<name>A0A8T0UC89_PANVG</name>